<protein>
    <recommendedName>
        <fullName evidence="4">DUF4293 family protein</fullName>
    </recommendedName>
</protein>
<keyword evidence="1" id="KW-0472">Membrane</keyword>
<dbReference type="EMBL" id="BAAAZG010000007">
    <property type="protein sequence ID" value="GAA4064793.1"/>
    <property type="molecule type" value="Genomic_DNA"/>
</dbReference>
<dbReference type="Proteomes" id="UP001500683">
    <property type="component" value="Unassembled WGS sequence"/>
</dbReference>
<proteinExistence type="predicted"/>
<evidence type="ECO:0000256" key="1">
    <source>
        <dbReference type="SAM" id="Phobius"/>
    </source>
</evidence>
<evidence type="ECO:0000313" key="2">
    <source>
        <dbReference type="EMBL" id="GAA4064793.1"/>
    </source>
</evidence>
<feature type="transmembrane region" description="Helical" evidence="1">
    <location>
        <begin position="20"/>
        <end position="39"/>
    </location>
</feature>
<name>A0ABP7VEJ7_9ACTN</name>
<reference evidence="3" key="1">
    <citation type="journal article" date="2019" name="Int. J. Syst. Evol. Microbiol.">
        <title>The Global Catalogue of Microorganisms (GCM) 10K type strain sequencing project: providing services to taxonomists for standard genome sequencing and annotation.</title>
        <authorList>
            <consortium name="The Broad Institute Genomics Platform"/>
            <consortium name="The Broad Institute Genome Sequencing Center for Infectious Disease"/>
            <person name="Wu L."/>
            <person name="Ma J."/>
        </authorList>
    </citation>
    <scope>NUCLEOTIDE SEQUENCE [LARGE SCALE GENOMIC DNA]</scope>
    <source>
        <strain evidence="3">JCM 16702</strain>
    </source>
</reference>
<keyword evidence="3" id="KW-1185">Reference proteome</keyword>
<keyword evidence="1" id="KW-1133">Transmembrane helix</keyword>
<organism evidence="2 3">
    <name type="scientific">Actinomadura miaoliensis</name>
    <dbReference type="NCBI Taxonomy" id="430685"/>
    <lineage>
        <taxon>Bacteria</taxon>
        <taxon>Bacillati</taxon>
        <taxon>Actinomycetota</taxon>
        <taxon>Actinomycetes</taxon>
        <taxon>Streptosporangiales</taxon>
        <taxon>Thermomonosporaceae</taxon>
        <taxon>Actinomadura</taxon>
    </lineage>
</organism>
<gene>
    <name evidence="2" type="ORF">GCM10022214_18460</name>
</gene>
<sequence>MTQQEDSPRPVEAVEVGQRIRGAVWGMAVTGALFVWNYFPAEKAVDHGREWAEFDDLGPGEVVTLVAASAFVASLVACLVLGVAASAEGARRISRLAVAFGLVALVSHVWLLFTVEEIYERPGAELGVLIIVAYVAVFFTVAAGTPDPAERTKVARQQSWMDEDFGTVDRRFRP</sequence>
<accession>A0ABP7VEJ7</accession>
<keyword evidence="1" id="KW-0812">Transmembrane</keyword>
<feature type="transmembrane region" description="Helical" evidence="1">
    <location>
        <begin position="96"/>
        <end position="114"/>
    </location>
</feature>
<feature type="transmembrane region" description="Helical" evidence="1">
    <location>
        <begin position="126"/>
        <end position="146"/>
    </location>
</feature>
<comment type="caution">
    <text evidence="2">The sequence shown here is derived from an EMBL/GenBank/DDBJ whole genome shotgun (WGS) entry which is preliminary data.</text>
</comment>
<evidence type="ECO:0008006" key="4">
    <source>
        <dbReference type="Google" id="ProtNLM"/>
    </source>
</evidence>
<evidence type="ECO:0000313" key="3">
    <source>
        <dbReference type="Proteomes" id="UP001500683"/>
    </source>
</evidence>
<feature type="transmembrane region" description="Helical" evidence="1">
    <location>
        <begin position="62"/>
        <end position="84"/>
    </location>
</feature>